<dbReference type="EMBL" id="NXLT01000001">
    <property type="protein sequence ID" value="RDU68319.1"/>
    <property type="molecule type" value="Genomic_DNA"/>
</dbReference>
<gene>
    <name evidence="2" type="ORF">CQA54_00425</name>
</gene>
<keyword evidence="3" id="KW-1185">Reference proteome</keyword>
<sequence>MTLFRLMVGFGILTMTWIFANTQHHIHSHDTRDQQQLSQTILEAMHIPMMAQNPSESKSVEVDYLRDMIPHHQGAVDSATILLPYITNDELKILAQHIIQSQAEEIAMFNALLENDTFSHTQLSLSVYDAFLEANAIAMDTMMHAMGAIKPTNNFQKDFVLAMIAHHQGAIRFSKIVLSYTKDPQIQQIARKIIATQEHEVAIMQDLSKKL</sequence>
<dbReference type="PANTHER" id="PTHR36933:SF1">
    <property type="entry name" value="SLL0788 PROTEIN"/>
    <property type="match status" value="1"/>
</dbReference>
<dbReference type="RefSeq" id="WP_115570279.1">
    <property type="nucleotide sequence ID" value="NZ_NXLT01000001.1"/>
</dbReference>
<dbReference type="PANTHER" id="PTHR36933">
    <property type="entry name" value="SLL0788 PROTEIN"/>
    <property type="match status" value="1"/>
</dbReference>
<dbReference type="InterPro" id="IPR012347">
    <property type="entry name" value="Ferritin-like"/>
</dbReference>
<dbReference type="OrthoDB" id="517560at2"/>
<evidence type="ECO:0000259" key="1">
    <source>
        <dbReference type="Pfam" id="PF03713"/>
    </source>
</evidence>
<accession>A0A3D8ISR2</accession>
<reference evidence="2 3" key="1">
    <citation type="submission" date="2018-04" db="EMBL/GenBank/DDBJ databases">
        <title>Novel Campyloabacter and Helicobacter Species and Strains.</title>
        <authorList>
            <person name="Mannion A.J."/>
            <person name="Shen Z."/>
            <person name="Fox J.G."/>
        </authorList>
    </citation>
    <scope>NUCLEOTIDE SEQUENCE [LARGE SCALE GENOMIC DNA]</scope>
    <source>
        <strain evidence="2 3">MIT 12-6600</strain>
    </source>
</reference>
<dbReference type="Proteomes" id="UP000256514">
    <property type="component" value="Unassembled WGS sequence"/>
</dbReference>
<proteinExistence type="predicted"/>
<organism evidence="2 3">
    <name type="scientific">Helicobacter equorum</name>
    <dbReference type="NCBI Taxonomy" id="361872"/>
    <lineage>
        <taxon>Bacteria</taxon>
        <taxon>Pseudomonadati</taxon>
        <taxon>Campylobacterota</taxon>
        <taxon>Epsilonproteobacteria</taxon>
        <taxon>Campylobacterales</taxon>
        <taxon>Helicobacteraceae</taxon>
        <taxon>Helicobacter</taxon>
    </lineage>
</organism>
<dbReference type="InterPro" id="IPR005183">
    <property type="entry name" value="DUF305_CopM-like"/>
</dbReference>
<protein>
    <submittedName>
        <fullName evidence="2">DUF305 domain-containing protein</fullName>
    </submittedName>
</protein>
<dbReference type="Gene3D" id="1.20.1260.10">
    <property type="match status" value="2"/>
</dbReference>
<evidence type="ECO:0000313" key="3">
    <source>
        <dbReference type="Proteomes" id="UP000256514"/>
    </source>
</evidence>
<comment type="caution">
    <text evidence="2">The sequence shown here is derived from an EMBL/GenBank/DDBJ whole genome shotgun (WGS) entry which is preliminary data.</text>
</comment>
<dbReference type="Pfam" id="PF03713">
    <property type="entry name" value="DUF305"/>
    <property type="match status" value="1"/>
</dbReference>
<evidence type="ECO:0000313" key="2">
    <source>
        <dbReference type="EMBL" id="RDU68319.1"/>
    </source>
</evidence>
<feature type="domain" description="DUF305" evidence="1">
    <location>
        <begin position="61"/>
        <end position="207"/>
    </location>
</feature>
<name>A0A3D8ISR2_9HELI</name>
<dbReference type="AlphaFoldDB" id="A0A3D8ISR2"/>